<keyword evidence="3" id="KW-1185">Reference proteome</keyword>
<proteinExistence type="predicted"/>
<protein>
    <submittedName>
        <fullName evidence="2">Phosphotransferase enzyme family protein</fullName>
    </submittedName>
</protein>
<evidence type="ECO:0000259" key="1">
    <source>
        <dbReference type="Pfam" id="PF01636"/>
    </source>
</evidence>
<sequence length="307" mass="34071">MAHLGVADLADIAQAAYGRELRDVVRLHGGSKKGVYRLTLDDGTTGIAYVWRTSEDYWPAHEQDPLFGNASGRDLFLTAHTALSEAGAGVPRLVLVDNDVIVVEDLGGEFLEKLLDRDTEALERLWEDLAAVHQHTSPRYGRPSALQPVDAPPVPDVVLQRALGHLDACCERVPRIAAERDRLEAELRQRHAAVEPRAEYGLIHGELGPDHVLVADGRPVLIDIEGVMFFDVEWEHVFLELRFGPHYRPVPGLDPARMSLYRLAQHLSLVEGPLRLLDGDFPHRDAMKEIAEHNIGRVLDCLSGLSV</sequence>
<dbReference type="Pfam" id="PF01636">
    <property type="entry name" value="APH"/>
    <property type="match status" value="1"/>
</dbReference>
<evidence type="ECO:0000313" key="2">
    <source>
        <dbReference type="EMBL" id="SMD17633.1"/>
    </source>
</evidence>
<dbReference type="Gene3D" id="3.90.1200.10">
    <property type="match status" value="1"/>
</dbReference>
<dbReference type="eggNOG" id="COG3173">
    <property type="taxonomic scope" value="Bacteria"/>
</dbReference>
<gene>
    <name evidence="2" type="ORF">SAMN05660733_05195</name>
</gene>
<accession>A0A1W2F6T8</accession>
<name>A0A1W2F6T8_9PSEU</name>
<keyword evidence="2" id="KW-0808">Transferase</keyword>
<feature type="domain" description="Aminoglycoside phosphotransferase" evidence="1">
    <location>
        <begin position="75"/>
        <end position="229"/>
    </location>
</feature>
<reference evidence="3" key="1">
    <citation type="submission" date="2017-04" db="EMBL/GenBank/DDBJ databases">
        <authorList>
            <person name="Varghese N."/>
            <person name="Submissions S."/>
        </authorList>
    </citation>
    <scope>NUCLEOTIDE SEQUENCE [LARGE SCALE GENOMIC DNA]</scope>
    <source>
        <strain evidence="3">DSM 44073</strain>
    </source>
</reference>
<dbReference type="InterPro" id="IPR002575">
    <property type="entry name" value="Aminoglycoside_PTrfase"/>
</dbReference>
<dbReference type="Proteomes" id="UP000192840">
    <property type="component" value="Unassembled WGS sequence"/>
</dbReference>
<dbReference type="InterPro" id="IPR011009">
    <property type="entry name" value="Kinase-like_dom_sf"/>
</dbReference>
<dbReference type="AlphaFoldDB" id="A0A1W2F6T8"/>
<organism evidence="2 3">
    <name type="scientific">Lentzea albidocapillata</name>
    <dbReference type="NCBI Taxonomy" id="40571"/>
    <lineage>
        <taxon>Bacteria</taxon>
        <taxon>Bacillati</taxon>
        <taxon>Actinomycetota</taxon>
        <taxon>Actinomycetes</taxon>
        <taxon>Pseudonocardiales</taxon>
        <taxon>Pseudonocardiaceae</taxon>
        <taxon>Lentzea</taxon>
    </lineage>
</organism>
<dbReference type="RefSeq" id="WP_030476389.1">
    <property type="nucleotide sequence ID" value="NZ_FWYC01000012.1"/>
</dbReference>
<dbReference type="EMBL" id="FWYC01000012">
    <property type="protein sequence ID" value="SMD17633.1"/>
    <property type="molecule type" value="Genomic_DNA"/>
</dbReference>
<dbReference type="GO" id="GO:0016740">
    <property type="term" value="F:transferase activity"/>
    <property type="evidence" value="ECO:0007669"/>
    <property type="project" value="UniProtKB-KW"/>
</dbReference>
<dbReference type="SUPFAM" id="SSF56112">
    <property type="entry name" value="Protein kinase-like (PK-like)"/>
    <property type="match status" value="1"/>
</dbReference>
<evidence type="ECO:0000313" key="3">
    <source>
        <dbReference type="Proteomes" id="UP000192840"/>
    </source>
</evidence>